<dbReference type="InterPro" id="IPR018962">
    <property type="entry name" value="DUF1995"/>
</dbReference>
<feature type="domain" description="J" evidence="2">
    <location>
        <begin position="360"/>
        <end position="423"/>
    </location>
</feature>
<evidence type="ECO:0000256" key="1">
    <source>
        <dbReference type="SAM" id="MobiDB-lite"/>
    </source>
</evidence>
<dbReference type="OrthoDB" id="199922at2759"/>
<organism evidence="3 4">
    <name type="scientific">Micromonas commoda (strain RCC299 / NOUM17 / CCMP2709)</name>
    <name type="common">Picoplanktonic green alga</name>
    <dbReference type="NCBI Taxonomy" id="296587"/>
    <lineage>
        <taxon>Eukaryota</taxon>
        <taxon>Viridiplantae</taxon>
        <taxon>Chlorophyta</taxon>
        <taxon>Mamiellophyceae</taxon>
        <taxon>Mamiellales</taxon>
        <taxon>Mamiellaceae</taxon>
        <taxon>Micromonas</taxon>
    </lineage>
</organism>
<dbReference type="Gene3D" id="1.10.287.110">
    <property type="entry name" value="DnaJ domain"/>
    <property type="match status" value="1"/>
</dbReference>
<dbReference type="RefSeq" id="XP_002505512.1">
    <property type="nucleotide sequence ID" value="XM_002505466.1"/>
</dbReference>
<evidence type="ECO:0000313" key="4">
    <source>
        <dbReference type="Proteomes" id="UP000002009"/>
    </source>
</evidence>
<dbReference type="PROSITE" id="PS00636">
    <property type="entry name" value="DNAJ_1"/>
    <property type="match status" value="1"/>
</dbReference>
<dbReference type="InterPro" id="IPR018253">
    <property type="entry name" value="DnaJ_domain_CS"/>
</dbReference>
<evidence type="ECO:0000259" key="2">
    <source>
        <dbReference type="PROSITE" id="PS50076"/>
    </source>
</evidence>
<dbReference type="EMBL" id="CP001331">
    <property type="protein sequence ID" value="ACO66770.1"/>
    <property type="molecule type" value="Genomic_DNA"/>
</dbReference>
<keyword evidence="4" id="KW-1185">Reference proteome</keyword>
<dbReference type="GeneID" id="8248442"/>
<dbReference type="PANTHER" id="PTHR34051:SF1">
    <property type="entry name" value="PROTEIN LOW PSII ACCUMULATION 3, CHLOROPLASTIC"/>
    <property type="match status" value="1"/>
</dbReference>
<dbReference type="InterPro" id="IPR044687">
    <property type="entry name" value="LPA3"/>
</dbReference>
<dbReference type="Proteomes" id="UP000002009">
    <property type="component" value="Chromosome 13"/>
</dbReference>
<dbReference type="InterPro" id="IPR001623">
    <property type="entry name" value="DnaJ_domain"/>
</dbReference>
<dbReference type="InterPro" id="IPR036869">
    <property type="entry name" value="J_dom_sf"/>
</dbReference>
<dbReference type="AlphaFoldDB" id="C1EGF9"/>
<dbReference type="InParanoid" id="C1EGF9"/>
<dbReference type="SUPFAM" id="SSF46565">
    <property type="entry name" value="Chaperone J-domain"/>
    <property type="match status" value="1"/>
</dbReference>
<dbReference type="PROSITE" id="PS50076">
    <property type="entry name" value="DNAJ_2"/>
    <property type="match status" value="1"/>
</dbReference>
<evidence type="ECO:0000313" key="3">
    <source>
        <dbReference type="EMBL" id="ACO66770.1"/>
    </source>
</evidence>
<dbReference type="Pfam" id="PF00226">
    <property type="entry name" value="DnaJ"/>
    <property type="match status" value="1"/>
</dbReference>
<dbReference type="Pfam" id="PF09353">
    <property type="entry name" value="DUF1995"/>
    <property type="match status" value="1"/>
</dbReference>
<dbReference type="eggNOG" id="KOG0715">
    <property type="taxonomic scope" value="Eukaryota"/>
</dbReference>
<dbReference type="PRINTS" id="PR00625">
    <property type="entry name" value="JDOMAIN"/>
</dbReference>
<reference evidence="3 4" key="1">
    <citation type="journal article" date="2009" name="Science">
        <title>Green evolution and dynamic adaptations revealed by genomes of the marine picoeukaryotes Micromonas.</title>
        <authorList>
            <person name="Worden A.Z."/>
            <person name="Lee J.H."/>
            <person name="Mock T."/>
            <person name="Rouze P."/>
            <person name="Simmons M.P."/>
            <person name="Aerts A.L."/>
            <person name="Allen A.E."/>
            <person name="Cuvelier M.L."/>
            <person name="Derelle E."/>
            <person name="Everett M.V."/>
            <person name="Foulon E."/>
            <person name="Grimwood J."/>
            <person name="Gundlach H."/>
            <person name="Henrissat B."/>
            <person name="Napoli C."/>
            <person name="McDonald S.M."/>
            <person name="Parker M.S."/>
            <person name="Rombauts S."/>
            <person name="Salamov A."/>
            <person name="Von Dassow P."/>
            <person name="Badger J.H."/>
            <person name="Coutinho P.M."/>
            <person name="Demir E."/>
            <person name="Dubchak I."/>
            <person name="Gentemann C."/>
            <person name="Eikrem W."/>
            <person name="Gready J.E."/>
            <person name="John U."/>
            <person name="Lanier W."/>
            <person name="Lindquist E.A."/>
            <person name="Lucas S."/>
            <person name="Mayer K.F."/>
            <person name="Moreau H."/>
            <person name="Not F."/>
            <person name="Otillar R."/>
            <person name="Panaud O."/>
            <person name="Pangilinan J."/>
            <person name="Paulsen I."/>
            <person name="Piegu B."/>
            <person name="Poliakov A."/>
            <person name="Robbens S."/>
            <person name="Schmutz J."/>
            <person name="Toulza E."/>
            <person name="Wyss T."/>
            <person name="Zelensky A."/>
            <person name="Zhou K."/>
            <person name="Armbrust E.V."/>
            <person name="Bhattacharya D."/>
            <person name="Goodenough U.W."/>
            <person name="Van de Peer Y."/>
            <person name="Grigoriev I.V."/>
        </authorList>
    </citation>
    <scope>NUCLEOTIDE SEQUENCE [LARGE SCALE GENOMIC DNA]</scope>
    <source>
        <strain evidence="4">RCC299 / NOUM17</strain>
    </source>
</reference>
<dbReference type="PANTHER" id="PTHR34051">
    <property type="entry name" value="PROTEIN LOW PSII ACCUMULATION 3, CHLOROPLASTIC"/>
    <property type="match status" value="1"/>
</dbReference>
<accession>C1EGF9</accession>
<feature type="region of interest" description="Disordered" evidence="1">
    <location>
        <begin position="1"/>
        <end position="22"/>
    </location>
</feature>
<name>C1EGF9_MICCC</name>
<proteinExistence type="predicted"/>
<dbReference type="KEGG" id="mis:MICPUN_63629"/>
<protein>
    <recommendedName>
        <fullName evidence="2">J domain-containing protein</fullName>
    </recommendedName>
</protein>
<dbReference type="SMART" id="SM00271">
    <property type="entry name" value="DnaJ"/>
    <property type="match status" value="1"/>
</dbReference>
<gene>
    <name evidence="3" type="ORF">MICPUN_63629</name>
</gene>
<dbReference type="CDD" id="cd06257">
    <property type="entry name" value="DnaJ"/>
    <property type="match status" value="1"/>
</dbReference>
<sequence length="433" mass="47853">MSASRTARAVSGASLGSGARPLRRRARALVRAPNGSHPTKKVPSTVIRCASKVARQGAYRVTDLPEDESDLLARIHTSIQAALSDGKVLLDVEVPVQYFDGVVGVGGQDSIAISEFNACMSVLRKIVRLFEWLGQAESVRVFFPDAAECSIALKGAGLNPVSGQWEQAATFHDWPGAVDYLLRDDFVSQTSRKAYGYADLPDFLAGKRDVEQTAEVADRLYVVGYPYDNTGEMEQVMRLWEEHARPILVFNGNLDGVRTSFAPFGKAKKLKHEFVPKFTTAFYVHKFAAGAAPGLLYRQYPSPWRVYRAVKGGGMECVAEYDERPELRDVAMQFFSGGLTTTEVAVSTSPPVELTEDNTRYYEALGVDKGCSDRKALAAAYRDKARELHPDAPNGDAMAFYELSKAYAVLRDDEKRAKYDEFGERWVLETSSK</sequence>